<keyword evidence="1" id="KW-0732">Signal</keyword>
<accession>A0A975IWS7</accession>
<dbReference type="RefSeq" id="WP_211938731.1">
    <property type="nucleotide sequence ID" value="NZ_CP073078.1"/>
</dbReference>
<dbReference type="KEGG" id="caul:KCG34_01985"/>
<feature type="chain" id="PRO_5037860520" description="DUF1330 domain-containing protein" evidence="1">
    <location>
        <begin position="24"/>
        <end position="148"/>
    </location>
</feature>
<gene>
    <name evidence="2" type="ORF">KCG34_01985</name>
</gene>
<reference evidence="2" key="1">
    <citation type="submission" date="2021-04" db="EMBL/GenBank/DDBJ databases">
        <title>The complete genome sequence of Caulobacter sp. S6.</title>
        <authorList>
            <person name="Tang Y."/>
            <person name="Ouyang W."/>
            <person name="Liu Q."/>
            <person name="Huang B."/>
            <person name="Guo Z."/>
            <person name="Lei P."/>
        </authorList>
    </citation>
    <scope>NUCLEOTIDE SEQUENCE</scope>
    <source>
        <strain evidence="2">S6</strain>
    </source>
</reference>
<sequence length="148" mass="16349">MKIVLTGLLASAALLAAPMAASAQDAARPYDNGPVWDVAAIQTKPGHFDDYMRFVATVWKARQEALKAKGVVLDYKVLTVQDQRDNEPDLFLMVEYKNMAAFDVPLDDFDAMAKKEFGSVTASAKAAVDRETIRTQRGDIITRELILK</sequence>
<evidence type="ECO:0000313" key="3">
    <source>
        <dbReference type="Proteomes" id="UP000676409"/>
    </source>
</evidence>
<keyword evidence="3" id="KW-1185">Reference proteome</keyword>
<organism evidence="2 3">
    <name type="scientific">Phenylobacterium montanum</name>
    <dbReference type="NCBI Taxonomy" id="2823693"/>
    <lineage>
        <taxon>Bacteria</taxon>
        <taxon>Pseudomonadati</taxon>
        <taxon>Pseudomonadota</taxon>
        <taxon>Alphaproteobacteria</taxon>
        <taxon>Caulobacterales</taxon>
        <taxon>Caulobacteraceae</taxon>
        <taxon>Phenylobacterium</taxon>
    </lineage>
</organism>
<name>A0A975IWS7_9CAUL</name>
<dbReference type="EMBL" id="CP073078">
    <property type="protein sequence ID" value="QUD88681.1"/>
    <property type="molecule type" value="Genomic_DNA"/>
</dbReference>
<proteinExistence type="predicted"/>
<dbReference type="Proteomes" id="UP000676409">
    <property type="component" value="Chromosome"/>
</dbReference>
<protein>
    <recommendedName>
        <fullName evidence="4">DUF1330 domain-containing protein</fullName>
    </recommendedName>
</protein>
<feature type="signal peptide" evidence="1">
    <location>
        <begin position="1"/>
        <end position="23"/>
    </location>
</feature>
<evidence type="ECO:0000256" key="1">
    <source>
        <dbReference type="SAM" id="SignalP"/>
    </source>
</evidence>
<dbReference type="AlphaFoldDB" id="A0A975IWS7"/>
<evidence type="ECO:0008006" key="4">
    <source>
        <dbReference type="Google" id="ProtNLM"/>
    </source>
</evidence>
<evidence type="ECO:0000313" key="2">
    <source>
        <dbReference type="EMBL" id="QUD88681.1"/>
    </source>
</evidence>